<dbReference type="InterPro" id="IPR012338">
    <property type="entry name" value="Beta-lactam/transpept-like"/>
</dbReference>
<dbReference type="PANTHER" id="PTHR30627">
    <property type="entry name" value="PEPTIDOGLYCAN D,D-TRANSPEPTIDASE"/>
    <property type="match status" value="1"/>
</dbReference>
<dbReference type="SUPFAM" id="SSF56601">
    <property type="entry name" value="beta-lactamase/transpeptidase-like"/>
    <property type="match status" value="1"/>
</dbReference>
<reference evidence="6 7" key="1">
    <citation type="submission" date="2017-07" db="EMBL/GenBank/DDBJ databases">
        <title>The genome sequence of Paludifilum halophilum highlights mechanisms for microbial adaptation to high salt environemnts.</title>
        <authorList>
            <person name="Belbahri L."/>
        </authorList>
    </citation>
    <scope>NUCLEOTIDE SEQUENCE [LARGE SCALE GENOMIC DNA]</scope>
    <source>
        <strain evidence="6 7">DSM 102817</strain>
    </source>
</reference>
<proteinExistence type="inferred from homology"/>
<evidence type="ECO:0000256" key="3">
    <source>
        <dbReference type="ARBA" id="ARBA00023136"/>
    </source>
</evidence>
<comment type="similarity">
    <text evidence="2">Belongs to the transpeptidase family.</text>
</comment>
<feature type="domain" description="PASTA" evidence="5">
    <location>
        <begin position="652"/>
        <end position="713"/>
    </location>
</feature>
<dbReference type="GO" id="GO:0008658">
    <property type="term" value="F:penicillin binding"/>
    <property type="evidence" value="ECO:0007669"/>
    <property type="project" value="InterPro"/>
</dbReference>
<dbReference type="PROSITE" id="PS51178">
    <property type="entry name" value="PASTA"/>
    <property type="match status" value="1"/>
</dbReference>
<dbReference type="AlphaFoldDB" id="A0A235B2V0"/>
<keyword evidence="3 4" id="KW-0472">Membrane</keyword>
<sequence length="715" mass="78765">MGEVGLTRTRKMRSLVVGMIFVVFLAAVVVRLFWIQTVDASFLRDRAEKTWEQNEVIKPERGMITDRNGKTLVEETDAYIIAADLSQVKNPKQTAEKLAPLMKMPKEVIYNRLTKKDVDQVELRDGGHFKMSRKTKNRIMNLDLDGIYAIRTSDRNYLEGKLAAHVLGFVNEAGKAAGGVEHQYDKLLRGKAGALRFKQDAYGNKVPNGTEKFHPPDQGKDLVLTLDSRIQYQVERILDRVTAQHRAKGATAIVADPRTGEVLAMANRPSFNPDQYRTTWKAGSNDTNTAVSSQYEPGSTFKIVTLAAAIEEGKFDPDKRFQSGSIEVGEKTIRDWNDWGWGEISYAEGIYLSSNVAFVRLAEKLGAEKLIRYIERFGFGRITEQTGQPTGIDLPAEGRGYFFGHEPLHELELASTAFGQGIAVTPIQQVMAVSAIANGGTLYRPHVLKEVLEPDSDRAIKKVKPYKIRSGVVSPQTARQVRELLRGVVVQGTGKKADVPGYPVAGKTGTAQKPKTDGQGYASGQYMVSFIGFSPADNPRVVVYVAVDEPQDSSHGGTVAAPAAREIIKDSLRLMGVKSRSSNGKKEKRTDTDPSAAIAGDWVKKSVDEVKEKLKETDIQVEVLGGGKEVSAQYPTPGAQITHGRVYLLTESSKSVSMPDLRGKSLREAMDLCRLLELNPQVDGEGYVDSQSIPPGDRIMDKKEIQLRLQSDPPS</sequence>
<dbReference type="PANTHER" id="PTHR30627:SF26">
    <property type="entry name" value="PENICILLIN-BINDING PROTEIN 2B"/>
    <property type="match status" value="1"/>
</dbReference>
<dbReference type="SUPFAM" id="SSF56519">
    <property type="entry name" value="Penicillin binding protein dimerisation domain"/>
    <property type="match status" value="1"/>
</dbReference>
<name>A0A235B2V0_9BACL</name>
<dbReference type="Pfam" id="PF03793">
    <property type="entry name" value="PASTA"/>
    <property type="match status" value="2"/>
</dbReference>
<accession>A0A235B2V0</accession>
<dbReference type="Pfam" id="PF03717">
    <property type="entry name" value="PBP_dimer"/>
    <property type="match status" value="1"/>
</dbReference>
<comment type="caution">
    <text evidence="6">The sequence shown here is derived from an EMBL/GenBank/DDBJ whole genome shotgun (WGS) entry which is preliminary data.</text>
</comment>
<dbReference type="CDD" id="cd06576">
    <property type="entry name" value="PASTA_Pbp2x-like_1"/>
    <property type="match status" value="1"/>
</dbReference>
<organism evidence="6 7">
    <name type="scientific">Paludifilum halophilum</name>
    <dbReference type="NCBI Taxonomy" id="1642702"/>
    <lineage>
        <taxon>Bacteria</taxon>
        <taxon>Bacillati</taxon>
        <taxon>Bacillota</taxon>
        <taxon>Bacilli</taxon>
        <taxon>Bacillales</taxon>
        <taxon>Thermoactinomycetaceae</taxon>
        <taxon>Paludifilum</taxon>
    </lineage>
</organism>
<dbReference type="InterPro" id="IPR001460">
    <property type="entry name" value="PCN-bd_Tpept"/>
</dbReference>
<dbReference type="InterPro" id="IPR050515">
    <property type="entry name" value="Beta-lactam/transpept"/>
</dbReference>
<evidence type="ECO:0000313" key="7">
    <source>
        <dbReference type="Proteomes" id="UP000215459"/>
    </source>
</evidence>
<dbReference type="Proteomes" id="UP000215459">
    <property type="component" value="Unassembled WGS sequence"/>
</dbReference>
<dbReference type="Pfam" id="PF00905">
    <property type="entry name" value="Transpeptidase"/>
    <property type="match status" value="1"/>
</dbReference>
<keyword evidence="4" id="KW-0812">Transmembrane</keyword>
<dbReference type="EMBL" id="NOWF01000010">
    <property type="protein sequence ID" value="OYD06614.1"/>
    <property type="molecule type" value="Genomic_DNA"/>
</dbReference>
<dbReference type="Gene3D" id="3.40.710.10">
    <property type="entry name" value="DD-peptidase/beta-lactamase superfamily"/>
    <property type="match status" value="1"/>
</dbReference>
<comment type="subcellular location">
    <subcellularLocation>
        <location evidence="1">Membrane</location>
    </subcellularLocation>
</comment>
<dbReference type="InterPro" id="IPR036138">
    <property type="entry name" value="PBP_dimer_sf"/>
</dbReference>
<keyword evidence="7" id="KW-1185">Reference proteome</keyword>
<dbReference type="SUPFAM" id="SSF54184">
    <property type="entry name" value="Penicillin-binding protein 2x (pbp-2x), c-terminal domain"/>
    <property type="match status" value="2"/>
</dbReference>
<dbReference type="GO" id="GO:0071555">
    <property type="term" value="P:cell wall organization"/>
    <property type="evidence" value="ECO:0007669"/>
    <property type="project" value="TreeGrafter"/>
</dbReference>
<evidence type="ECO:0000256" key="1">
    <source>
        <dbReference type="ARBA" id="ARBA00004370"/>
    </source>
</evidence>
<dbReference type="Gene3D" id="3.30.450.330">
    <property type="match status" value="1"/>
</dbReference>
<dbReference type="CDD" id="cd06575">
    <property type="entry name" value="PASTA_Pbp2x-like_2"/>
    <property type="match status" value="1"/>
</dbReference>
<dbReference type="InterPro" id="IPR005543">
    <property type="entry name" value="PASTA_dom"/>
</dbReference>
<dbReference type="Gene3D" id="3.90.1310.10">
    <property type="entry name" value="Penicillin-binding protein 2a (Domain 2)"/>
    <property type="match status" value="1"/>
</dbReference>
<dbReference type="InterPro" id="IPR005311">
    <property type="entry name" value="PBP_dimer"/>
</dbReference>
<gene>
    <name evidence="6" type="ORF">CHM34_14990</name>
</gene>
<feature type="transmembrane region" description="Helical" evidence="4">
    <location>
        <begin position="12"/>
        <end position="34"/>
    </location>
</feature>
<evidence type="ECO:0000256" key="2">
    <source>
        <dbReference type="ARBA" id="ARBA00007171"/>
    </source>
</evidence>
<evidence type="ECO:0000259" key="5">
    <source>
        <dbReference type="PROSITE" id="PS51178"/>
    </source>
</evidence>
<dbReference type="SMART" id="SM00740">
    <property type="entry name" value="PASTA"/>
    <property type="match status" value="2"/>
</dbReference>
<evidence type="ECO:0000313" key="6">
    <source>
        <dbReference type="EMBL" id="OYD06614.1"/>
    </source>
</evidence>
<evidence type="ECO:0000256" key="4">
    <source>
        <dbReference type="SAM" id="Phobius"/>
    </source>
</evidence>
<protein>
    <recommendedName>
        <fullName evidence="5">PASTA domain-containing protein</fullName>
    </recommendedName>
</protein>
<dbReference type="GO" id="GO:0005886">
    <property type="term" value="C:plasma membrane"/>
    <property type="evidence" value="ECO:0007669"/>
    <property type="project" value="TreeGrafter"/>
</dbReference>
<keyword evidence="4" id="KW-1133">Transmembrane helix</keyword>